<accession>A0A379CA83</accession>
<dbReference type="InterPro" id="IPR010412">
    <property type="entry name" value="DUF1007"/>
</dbReference>
<dbReference type="OrthoDB" id="5781652at2"/>
<dbReference type="Proteomes" id="UP000255417">
    <property type="component" value="Unassembled WGS sequence"/>
</dbReference>
<name>A0A379CA83_9PAST</name>
<organism evidence="2 3">
    <name type="scientific">Phocoenobacter uteri</name>
    <dbReference type="NCBI Taxonomy" id="146806"/>
    <lineage>
        <taxon>Bacteria</taxon>
        <taxon>Pseudomonadati</taxon>
        <taxon>Pseudomonadota</taxon>
        <taxon>Gammaproteobacteria</taxon>
        <taxon>Pasteurellales</taxon>
        <taxon>Pasteurellaceae</taxon>
        <taxon>Phocoenobacter</taxon>
    </lineage>
</organism>
<proteinExistence type="predicted"/>
<sequence length="213" mass="25312">MKKYLFSVIFTLFILFPSLSSAHPHSWINMKTNVLIENRQLIGFKMEWQLDEIASSELIYEMKISDNESETREKITQEMVQTAILNHYFSYLYDEQNQPIKYTTHPKNTYFEITDNRVTFHIHFYLTHPQQVQDRIFKLFTYEPSYYISMSYEDENALLISDSDHLCKLHLNPPNVDTEIQQYAMDLDRTQTPDQDLSLGAQFAQEVKIVCKK</sequence>
<reference evidence="2 3" key="1">
    <citation type="submission" date="2018-06" db="EMBL/GenBank/DDBJ databases">
        <authorList>
            <consortium name="Pathogen Informatics"/>
            <person name="Doyle S."/>
        </authorList>
    </citation>
    <scope>NUCLEOTIDE SEQUENCE [LARGE SCALE GENOMIC DNA]</scope>
    <source>
        <strain evidence="2 3">NCTC12872</strain>
    </source>
</reference>
<gene>
    <name evidence="2" type="ORF">NCTC12872_01202</name>
</gene>
<keyword evidence="1" id="KW-0732">Signal</keyword>
<dbReference type="InterPro" id="IPR016537">
    <property type="entry name" value="UCP008159_ABC"/>
</dbReference>
<evidence type="ECO:0000313" key="2">
    <source>
        <dbReference type="EMBL" id="SUB59220.1"/>
    </source>
</evidence>
<keyword evidence="3" id="KW-1185">Reference proteome</keyword>
<protein>
    <submittedName>
        <fullName evidence="2">ABC-type uncharacterized transport system, periplasmic component</fullName>
    </submittedName>
</protein>
<feature type="signal peptide" evidence="1">
    <location>
        <begin position="1"/>
        <end position="22"/>
    </location>
</feature>
<dbReference type="AlphaFoldDB" id="A0A379CA83"/>
<dbReference type="EMBL" id="UGTA01000001">
    <property type="protein sequence ID" value="SUB59220.1"/>
    <property type="molecule type" value="Genomic_DNA"/>
</dbReference>
<evidence type="ECO:0000256" key="1">
    <source>
        <dbReference type="SAM" id="SignalP"/>
    </source>
</evidence>
<dbReference type="RefSeq" id="WP_115315708.1">
    <property type="nucleotide sequence ID" value="NZ_LWIF01000001.1"/>
</dbReference>
<dbReference type="PIRSF" id="PIRSF008159">
    <property type="entry name" value="UCP008159_ABC"/>
    <property type="match status" value="1"/>
</dbReference>
<evidence type="ECO:0000313" key="3">
    <source>
        <dbReference type="Proteomes" id="UP000255417"/>
    </source>
</evidence>
<feature type="chain" id="PRO_5016590042" evidence="1">
    <location>
        <begin position="23"/>
        <end position="213"/>
    </location>
</feature>
<dbReference type="Pfam" id="PF06226">
    <property type="entry name" value="DUF1007"/>
    <property type="match status" value="1"/>
</dbReference>